<dbReference type="RefSeq" id="XP_028473068.1">
    <property type="nucleotide sequence ID" value="XM_028618701.1"/>
</dbReference>
<dbReference type="EMBL" id="RSCE01000014">
    <property type="protein sequence ID" value="RSH77921.1"/>
    <property type="molecule type" value="Genomic_DNA"/>
</dbReference>
<gene>
    <name evidence="2" type="ORF">EHS24_002994</name>
</gene>
<dbReference type="GeneID" id="39587537"/>
<dbReference type="PANTHER" id="PTHR46018:SF2">
    <property type="entry name" value="ZINC PHOSPHODIESTERASE ELAC PROTEIN 1"/>
    <property type="match status" value="1"/>
</dbReference>
<dbReference type="STRING" id="105984.A0A427XG83"/>
<evidence type="ECO:0000313" key="3">
    <source>
        <dbReference type="Proteomes" id="UP000279236"/>
    </source>
</evidence>
<evidence type="ECO:0008006" key="4">
    <source>
        <dbReference type="Google" id="ProtNLM"/>
    </source>
</evidence>
<dbReference type="SUPFAM" id="SSF56281">
    <property type="entry name" value="Metallo-hydrolase/oxidoreductase"/>
    <property type="match status" value="1"/>
</dbReference>
<protein>
    <recommendedName>
        <fullName evidence="4">Metallo-beta-lactamase domain-containing protein</fullName>
    </recommendedName>
</protein>
<evidence type="ECO:0000313" key="2">
    <source>
        <dbReference type="EMBL" id="RSH77921.1"/>
    </source>
</evidence>
<keyword evidence="3" id="KW-1185">Reference proteome</keyword>
<name>A0A427XG83_9TREE</name>
<accession>A0A427XG83</accession>
<evidence type="ECO:0000256" key="1">
    <source>
        <dbReference type="SAM" id="MobiDB-lite"/>
    </source>
</evidence>
<proteinExistence type="predicted"/>
<dbReference type="GO" id="GO:0005634">
    <property type="term" value="C:nucleus"/>
    <property type="evidence" value="ECO:0007669"/>
    <property type="project" value="TreeGrafter"/>
</dbReference>
<dbReference type="Gene3D" id="3.60.15.10">
    <property type="entry name" value="Ribonuclease Z/Hydroxyacylglutathione hydrolase-like"/>
    <property type="match status" value="1"/>
</dbReference>
<dbReference type="AlphaFoldDB" id="A0A427XG83"/>
<dbReference type="OrthoDB" id="527344at2759"/>
<comment type="caution">
    <text evidence="2">The sequence shown here is derived from an EMBL/GenBank/DDBJ whole genome shotgun (WGS) entry which is preliminary data.</text>
</comment>
<reference evidence="2 3" key="1">
    <citation type="submission" date="2018-11" db="EMBL/GenBank/DDBJ databases">
        <title>Genome sequence of Apiotrichum porosum DSM 27194.</title>
        <authorList>
            <person name="Aliyu H."/>
            <person name="Gorte O."/>
            <person name="Ochsenreither K."/>
        </authorList>
    </citation>
    <scope>NUCLEOTIDE SEQUENCE [LARGE SCALE GENOMIC DNA]</scope>
    <source>
        <strain evidence="2 3">DSM 27194</strain>
    </source>
</reference>
<dbReference type="GO" id="GO:0042781">
    <property type="term" value="F:3'-tRNA processing endoribonuclease activity"/>
    <property type="evidence" value="ECO:0007669"/>
    <property type="project" value="TreeGrafter"/>
</dbReference>
<dbReference type="InterPro" id="IPR036866">
    <property type="entry name" value="RibonucZ/Hydroxyglut_hydro"/>
</dbReference>
<feature type="compositionally biased region" description="Basic and acidic residues" evidence="1">
    <location>
        <begin position="1"/>
        <end position="17"/>
    </location>
</feature>
<feature type="region of interest" description="Disordered" evidence="1">
    <location>
        <begin position="1"/>
        <end position="28"/>
    </location>
</feature>
<dbReference type="PANTHER" id="PTHR46018">
    <property type="entry name" value="ZINC PHOSPHODIESTERASE ELAC PROTEIN 1"/>
    <property type="match status" value="1"/>
</dbReference>
<sequence>MVERTHSPFMPSHEERMSPNPAQPKVKKAPTPVSVHFLGTCSVDFGNNIWLFDAADGTNNRLHQSSLRMVNISRIFVTHMHADHVLGIVAILAVVMSGVGQTPEGLERLRKQGVNKKADINIYGPVGLREFIRNIFRITTATLTGAFAVHELIPEGSQPSAGCSPEELHVNEAVGRDIYANAEGVWETIVDEALFKGNKGWSVNAGPLVHRVPSIGYVLKEPDPTHPLDHQRLIPLLQANSKALAAMDPPIKHPLSVLSHLTSLPRPPPFTLPSGEVLHPPEPTGEQGRKLVIFGDCSGGTPNKALQALCSNASLLIHECTNAAIPESVQKGDKGRAVRASGLEQSLEKKRDKEFELAAKDRGVAREPWVFHGRHDTLAAAVAAEDEFEAKRIQVRKKAQSRGHSTPDDVGEFANTIGARRVVVNHFSAMFPSPKYTTNDPFPSLLSRMSPFPYPTTSAAYHEANTPAKPLHPSELHLRVIMQSLVNQISAAWNGRDCEDHAVQGPEQHFVRLAVPSRDFMVIRVPSHELTEHEMDTMREAREEIVYVMKSWADYGGAWVEEDGEEKRWVGV</sequence>
<organism evidence="2 3">
    <name type="scientific">Apiotrichum porosum</name>
    <dbReference type="NCBI Taxonomy" id="105984"/>
    <lineage>
        <taxon>Eukaryota</taxon>
        <taxon>Fungi</taxon>
        <taxon>Dikarya</taxon>
        <taxon>Basidiomycota</taxon>
        <taxon>Agaricomycotina</taxon>
        <taxon>Tremellomycetes</taxon>
        <taxon>Trichosporonales</taxon>
        <taxon>Trichosporonaceae</taxon>
        <taxon>Apiotrichum</taxon>
    </lineage>
</organism>
<dbReference type="Proteomes" id="UP000279236">
    <property type="component" value="Unassembled WGS sequence"/>
</dbReference>